<feature type="chain" id="PRO_5039256129" description="Lipoprotein" evidence="1">
    <location>
        <begin position="27"/>
        <end position="314"/>
    </location>
</feature>
<dbReference type="RefSeq" id="WP_126274880.1">
    <property type="nucleotide sequence ID" value="NZ_CP034463.1"/>
</dbReference>
<reference evidence="2 3" key="1">
    <citation type="submission" date="2018-12" db="EMBL/GenBank/DDBJ databases">
        <authorList>
            <person name="Li K."/>
        </authorList>
    </citation>
    <scope>NUCLEOTIDE SEQUENCE [LARGE SCALE GENOMIC DNA]</scope>
    <source>
        <strain evidence="3">CR22</strain>
    </source>
</reference>
<organism evidence="2 3">
    <name type="scientific">Streptomyces aquilus</name>
    <dbReference type="NCBI Taxonomy" id="2548456"/>
    <lineage>
        <taxon>Bacteria</taxon>
        <taxon>Bacillati</taxon>
        <taxon>Actinomycetota</taxon>
        <taxon>Actinomycetes</taxon>
        <taxon>Kitasatosporales</taxon>
        <taxon>Streptomycetaceae</taxon>
        <taxon>Streptomyces</taxon>
    </lineage>
</organism>
<evidence type="ECO:0000256" key="1">
    <source>
        <dbReference type="SAM" id="SignalP"/>
    </source>
</evidence>
<dbReference type="AlphaFoldDB" id="A0A3S9I9K0"/>
<keyword evidence="3" id="KW-1185">Reference proteome</keyword>
<feature type="signal peptide" evidence="1">
    <location>
        <begin position="1"/>
        <end position="26"/>
    </location>
</feature>
<keyword evidence="1" id="KW-0732">Signal</keyword>
<dbReference type="EMBL" id="CP034463">
    <property type="protein sequence ID" value="AZP21018.1"/>
    <property type="molecule type" value="Genomic_DNA"/>
</dbReference>
<dbReference type="KEGG" id="saqu:EJC51_36065"/>
<accession>A0A3S9I9K0</accession>
<evidence type="ECO:0000313" key="3">
    <source>
        <dbReference type="Proteomes" id="UP000280197"/>
    </source>
</evidence>
<gene>
    <name evidence="2" type="ORF">EJC51_36065</name>
</gene>
<name>A0A3S9I9K0_9ACTN</name>
<dbReference type="Proteomes" id="UP000280197">
    <property type="component" value="Chromosome"/>
</dbReference>
<evidence type="ECO:0000313" key="2">
    <source>
        <dbReference type="EMBL" id="AZP21018.1"/>
    </source>
</evidence>
<dbReference type="PROSITE" id="PS51257">
    <property type="entry name" value="PROKAR_LIPOPROTEIN"/>
    <property type="match status" value="1"/>
</dbReference>
<proteinExistence type="predicted"/>
<protein>
    <recommendedName>
        <fullName evidence="4">Lipoprotein</fullName>
    </recommendedName>
</protein>
<sequence>MRRRRAVSPVVAVAAALLALTGCSPGGGTGTPRAGGATPSGTGAPAWPAAVPASGLAKGLVLPMEAYMEPYADTVVIDRAVDRLTTQCMKRYGYAYTPPARGMTPPPSSDDSNMPRRYGITDEDLAARFGYFLGDLNQTPPPAPKLTPAETAVLTGRLAIARGAKKAPARIGGRSIPQDGCLGEATRRIGPRIDESLPSKLDYESLRRSQSDPRVLAVIGAWSRCMKAKGYTVDSPLNAANLTPDTHDGQTGQADITTALTDIKCKRQTGLVKTWFTVESAIQRGQIEQHQLALTQVRQRITAEVKAATGVLGR</sequence>
<evidence type="ECO:0008006" key="4">
    <source>
        <dbReference type="Google" id="ProtNLM"/>
    </source>
</evidence>